<evidence type="ECO:0000313" key="3">
    <source>
        <dbReference type="Proteomes" id="UP001596523"/>
    </source>
</evidence>
<dbReference type="Gene3D" id="2.60.120.260">
    <property type="entry name" value="Galactose-binding domain-like"/>
    <property type="match status" value="1"/>
</dbReference>
<dbReference type="InterPro" id="IPR013830">
    <property type="entry name" value="SGNH_hydro"/>
</dbReference>
<comment type="caution">
    <text evidence="2">The sequence shown here is derived from an EMBL/GenBank/DDBJ whole genome shotgun (WGS) entry which is preliminary data.</text>
</comment>
<name>A0ABW2JQ93_9ACTN</name>
<dbReference type="RefSeq" id="WP_381834909.1">
    <property type="nucleotide sequence ID" value="NZ_JBHTCF010000012.1"/>
</dbReference>
<gene>
    <name evidence="2" type="ORF">ACFQVC_25905</name>
</gene>
<dbReference type="Gene3D" id="3.40.50.1110">
    <property type="entry name" value="SGNH hydrolase"/>
    <property type="match status" value="1"/>
</dbReference>
<dbReference type="EMBL" id="JBHTCF010000012">
    <property type="protein sequence ID" value="MFC7307651.1"/>
    <property type="molecule type" value="Genomic_DNA"/>
</dbReference>
<keyword evidence="3" id="KW-1185">Reference proteome</keyword>
<sequence>MNGLLRGVRWYDGARPVRADPADRDRLPADTWDRATVPAGVRLEFMTGGGGARAVEVAYSGSAPLAADAYRPSEPVFTLLRGEDTIAEAAAKAAPDSVVRLELPPDEGPFTLHLPETLRPVLHSVRGIGGALDAVPARPPLLVYGDSIAEGWSASRPHRAWPAVAGRALGLDTVNLGYAGAARGELASAEQLAALPGAVITVAFGTNCWSRTPHSAPLLREQVCAFLALVRRGHPHTPLLVASPVLRPDAEDTPNALGATLAELRSAVEEAARAEGVALLPGAELLRAEHLVDGVHPGDAGHARIATATAKALRPLLGDPPPVTTP</sequence>
<reference evidence="3" key="1">
    <citation type="journal article" date="2019" name="Int. J. Syst. Evol. Microbiol.">
        <title>The Global Catalogue of Microorganisms (GCM) 10K type strain sequencing project: providing services to taxonomists for standard genome sequencing and annotation.</title>
        <authorList>
            <consortium name="The Broad Institute Genomics Platform"/>
            <consortium name="The Broad Institute Genome Sequencing Center for Infectious Disease"/>
            <person name="Wu L."/>
            <person name="Ma J."/>
        </authorList>
    </citation>
    <scope>NUCLEOTIDE SEQUENCE [LARGE SCALE GENOMIC DNA]</scope>
    <source>
        <strain evidence="3">SYNS20</strain>
    </source>
</reference>
<protein>
    <submittedName>
        <fullName evidence="2">GDSL-type esterase/lipase family protein</fullName>
    </submittedName>
</protein>
<accession>A0ABW2JQ93</accession>
<dbReference type="Proteomes" id="UP001596523">
    <property type="component" value="Unassembled WGS sequence"/>
</dbReference>
<dbReference type="InterPro" id="IPR036514">
    <property type="entry name" value="SGNH_hydro_sf"/>
</dbReference>
<evidence type="ECO:0000259" key="1">
    <source>
        <dbReference type="Pfam" id="PF13472"/>
    </source>
</evidence>
<proteinExistence type="predicted"/>
<evidence type="ECO:0000313" key="2">
    <source>
        <dbReference type="EMBL" id="MFC7307651.1"/>
    </source>
</evidence>
<feature type="domain" description="SGNH hydrolase-type esterase" evidence="1">
    <location>
        <begin position="143"/>
        <end position="304"/>
    </location>
</feature>
<dbReference type="Pfam" id="PF13472">
    <property type="entry name" value="Lipase_GDSL_2"/>
    <property type="match status" value="1"/>
</dbReference>
<dbReference type="SUPFAM" id="SSF52266">
    <property type="entry name" value="SGNH hydrolase"/>
    <property type="match status" value="1"/>
</dbReference>
<organism evidence="2 3">
    <name type="scientific">Streptomyces monticola</name>
    <dbReference type="NCBI Taxonomy" id="2666263"/>
    <lineage>
        <taxon>Bacteria</taxon>
        <taxon>Bacillati</taxon>
        <taxon>Actinomycetota</taxon>
        <taxon>Actinomycetes</taxon>
        <taxon>Kitasatosporales</taxon>
        <taxon>Streptomycetaceae</taxon>
        <taxon>Streptomyces</taxon>
    </lineage>
</organism>